<dbReference type="AlphaFoldDB" id="A0A228IJ18"/>
<name>A0A228IJ18_9BURK</name>
<gene>
    <name evidence="2" type="ORF">CFB84_23395</name>
</gene>
<dbReference type="OrthoDB" id="9040850at2"/>
<evidence type="ECO:0000313" key="3">
    <source>
        <dbReference type="Proteomes" id="UP000214600"/>
    </source>
</evidence>
<organism evidence="2 3">
    <name type="scientific">Burkholderia aenigmatica</name>
    <dbReference type="NCBI Taxonomy" id="2015348"/>
    <lineage>
        <taxon>Bacteria</taxon>
        <taxon>Pseudomonadati</taxon>
        <taxon>Pseudomonadota</taxon>
        <taxon>Betaproteobacteria</taxon>
        <taxon>Burkholderiales</taxon>
        <taxon>Burkholderiaceae</taxon>
        <taxon>Burkholderia</taxon>
        <taxon>Burkholderia cepacia complex</taxon>
    </lineage>
</organism>
<reference evidence="2 3" key="2">
    <citation type="submission" date="2017-08" db="EMBL/GenBank/DDBJ databases">
        <title>WGS of novel Burkholderia cepaca complex species.</title>
        <authorList>
            <person name="Lipuma J."/>
            <person name="Spilker T."/>
        </authorList>
    </citation>
    <scope>NUCLEOTIDE SEQUENCE [LARGE SCALE GENOMIC DNA]</scope>
    <source>
        <strain evidence="2 3">AU17325</strain>
    </source>
</reference>
<accession>A0A228IJ18</accession>
<evidence type="ECO:0000256" key="1">
    <source>
        <dbReference type="SAM" id="MobiDB-lite"/>
    </source>
</evidence>
<dbReference type="Proteomes" id="UP000214600">
    <property type="component" value="Unassembled WGS sequence"/>
</dbReference>
<comment type="caution">
    <text evidence="2">The sequence shown here is derived from an EMBL/GenBank/DDBJ whole genome shotgun (WGS) entry which is preliminary data.</text>
</comment>
<evidence type="ECO:0000313" key="2">
    <source>
        <dbReference type="EMBL" id="OXI42182.1"/>
    </source>
</evidence>
<feature type="region of interest" description="Disordered" evidence="1">
    <location>
        <begin position="29"/>
        <end position="59"/>
    </location>
</feature>
<proteinExistence type="predicted"/>
<dbReference type="EMBL" id="NKFA01000008">
    <property type="protein sequence ID" value="OXI42182.1"/>
    <property type="molecule type" value="Genomic_DNA"/>
</dbReference>
<sequence>MTAEELKALMTQVMNDSVAPLRAELEALKAAKAQTHNDASDEEKPPVDEKKENDAVPAAVEAIAGPLDTKEADSDMPAPAVAAPVTADSDEAQESGGQNAEIAELKAKIAALEAATKAAPVLSDEEEAAIADAQVHADSVYQLHGQRAPRPMERESLLAYRRRLAKGLQKFSDSQKDVKISAINDAQYLDYVEKQVYADAAKAAQSGITMKRGLQKIEKRGAMGQTYFEYVGDISSWMADSSLPVSVVKPHRDRKYVTV</sequence>
<dbReference type="RefSeq" id="WP_089452207.1">
    <property type="nucleotide sequence ID" value="NZ_NKFA01000008.1"/>
</dbReference>
<reference evidence="3" key="1">
    <citation type="submission" date="2017-06" db="EMBL/GenBank/DDBJ databases">
        <authorList>
            <person name="LiPuma J."/>
            <person name="Spilker T."/>
        </authorList>
    </citation>
    <scope>NUCLEOTIDE SEQUENCE [LARGE SCALE GENOMIC DNA]</scope>
    <source>
        <strain evidence="3">AU17325</strain>
    </source>
</reference>
<feature type="compositionally biased region" description="Basic and acidic residues" evidence="1">
    <location>
        <begin position="38"/>
        <end position="54"/>
    </location>
</feature>
<protein>
    <submittedName>
        <fullName evidence="2">Uncharacterized protein</fullName>
    </submittedName>
</protein>